<evidence type="ECO:0000256" key="2">
    <source>
        <dbReference type="SAM" id="SignalP"/>
    </source>
</evidence>
<dbReference type="Gene3D" id="1.25.40.10">
    <property type="entry name" value="Tetratricopeptide repeat domain"/>
    <property type="match status" value="1"/>
</dbReference>
<organism evidence="4 5">
    <name type="scientific">Microbulbifer echini</name>
    <dbReference type="NCBI Taxonomy" id="1529067"/>
    <lineage>
        <taxon>Bacteria</taxon>
        <taxon>Pseudomonadati</taxon>
        <taxon>Pseudomonadota</taxon>
        <taxon>Gammaproteobacteria</taxon>
        <taxon>Cellvibrionales</taxon>
        <taxon>Microbulbiferaceae</taxon>
        <taxon>Microbulbifer</taxon>
    </lineage>
</organism>
<keyword evidence="5" id="KW-1185">Reference proteome</keyword>
<dbReference type="RefSeq" id="WP_371843413.1">
    <property type="nucleotide sequence ID" value="NZ_JBGMEL010000008.1"/>
</dbReference>
<dbReference type="PANTHER" id="PTHR35038">
    <property type="entry name" value="DISSIMILATORY SULFITE REDUCTASE SIRA"/>
    <property type="match status" value="1"/>
</dbReference>
<gene>
    <name evidence="4" type="ORF">ACCI51_09585</name>
</gene>
<dbReference type="Gene3D" id="1.10.1130.10">
    <property type="entry name" value="Flavocytochrome C3, Chain A"/>
    <property type="match status" value="2"/>
</dbReference>
<feature type="domain" description="Cytochrome c-552/4" evidence="3">
    <location>
        <begin position="199"/>
        <end position="237"/>
    </location>
</feature>
<dbReference type="InterPro" id="IPR036280">
    <property type="entry name" value="Multihaem_cyt_sf"/>
</dbReference>
<dbReference type="Pfam" id="PF13435">
    <property type="entry name" value="Cytochrome_C554"/>
    <property type="match status" value="2"/>
</dbReference>
<dbReference type="SUPFAM" id="SSF48452">
    <property type="entry name" value="TPR-like"/>
    <property type="match status" value="1"/>
</dbReference>
<name>A0ABV4NNG4_9GAMM</name>
<feature type="chain" id="PRO_5045336180" evidence="2">
    <location>
        <begin position="22"/>
        <end position="767"/>
    </location>
</feature>
<dbReference type="SUPFAM" id="SSF48695">
    <property type="entry name" value="Multiheme cytochromes"/>
    <property type="match status" value="1"/>
</dbReference>
<reference evidence="4 5" key="1">
    <citation type="submission" date="2024-08" db="EMBL/GenBank/DDBJ databases">
        <authorList>
            <person name="Ishaq N."/>
        </authorList>
    </citation>
    <scope>NUCLEOTIDE SEQUENCE [LARGE SCALE GENOMIC DNA]</scope>
    <source>
        <strain evidence="4 5">JCM 30400</strain>
    </source>
</reference>
<dbReference type="PANTHER" id="PTHR35038:SF8">
    <property type="entry name" value="C-TYPE POLYHEME CYTOCHROME OMCC"/>
    <property type="match status" value="1"/>
</dbReference>
<feature type="signal peptide" evidence="2">
    <location>
        <begin position="1"/>
        <end position="21"/>
    </location>
</feature>
<keyword evidence="1 2" id="KW-0732">Signal</keyword>
<dbReference type="InterPro" id="IPR023155">
    <property type="entry name" value="Cyt_c-552/4"/>
</dbReference>
<comment type="caution">
    <text evidence="4">The sequence shown here is derived from an EMBL/GenBank/DDBJ whole genome shotgun (WGS) entry which is preliminary data.</text>
</comment>
<dbReference type="InterPro" id="IPR011990">
    <property type="entry name" value="TPR-like_helical_dom_sf"/>
</dbReference>
<protein>
    <submittedName>
        <fullName evidence="4">Multiheme c-type cytochrome</fullName>
    </submittedName>
</protein>
<dbReference type="SMART" id="SM00028">
    <property type="entry name" value="TPR"/>
    <property type="match status" value="4"/>
</dbReference>
<dbReference type="InterPro" id="IPR051829">
    <property type="entry name" value="Multiheme_Cytochr_ET"/>
</dbReference>
<evidence type="ECO:0000313" key="4">
    <source>
        <dbReference type="EMBL" id="MFA0790795.1"/>
    </source>
</evidence>
<dbReference type="EMBL" id="JBGMEL010000008">
    <property type="protein sequence ID" value="MFA0790795.1"/>
    <property type="molecule type" value="Genomic_DNA"/>
</dbReference>
<sequence>MINIASYLSRLCIPFAAFLFAACGADRGTTVGVNTRNNIDPPTAKINPLNSLPDLLPAYAGSSSCRTCHQKENSAWQKSHHALAMNKADERSVLGNFNQATFTYEGITSSFYKKGGNYYVQTDTLDGSLKEFPIAYTFGVEPLQQYLIQFPGGRLQALSIAWDNRAKSVGGQRWFHLYPSASVKHTDPLHWSSINQNWNFMCADCHSTNLQKNYDLNTDTFDTSWSEINVACESCHGPASKHLQWAEDKQSDLENFGFTLALHRVSSINWKMDIESGIARNGKTQVSQELQTCAQCHSRRTTFLPGAEAGNQFLDHFNPALLQPPLYHVDGQINEEVYVYGSFLQSKMYAAGVTCSNCHDPHGLQLVNSGDSACAQCHLPEKFAQSSHHLHPSDSPGAKCVNCHMPAKNYMQVDSRRDHSFRIPRPDLSNKIQTPNACTSCHQGKTNQWAAEVLHKAFGPPDLEHYGEALHAGLSGAINAEEKLSALISDPTQPAIARATAVSLLPRYLSRGSAQLLQAIAQGDEPLLSLALAQSLDRIPTQIRPALGIPLLFERERVTRSLAANALVSIPMDRYPVSVQKQFSLALQDYIASELFNSDRPESLANLGGLHRQRGNSTQAEAFYWQAIKRAPYYAPAYINLADLYRSEGRELEVEKLLRSALNRSEGKAAIQHSLGLSLIRQNRHSEANRFLLQAAEAEDTSSRYIYVYAIALHSAANSKRALAVLEKGLERFPASEEILQGLISIHRETGNFASAKKYETQLTGNY</sequence>
<evidence type="ECO:0000256" key="1">
    <source>
        <dbReference type="ARBA" id="ARBA00022729"/>
    </source>
</evidence>
<evidence type="ECO:0000259" key="3">
    <source>
        <dbReference type="Pfam" id="PF13435"/>
    </source>
</evidence>
<feature type="domain" description="Cytochrome c-552/4" evidence="3">
    <location>
        <begin position="65"/>
        <end position="91"/>
    </location>
</feature>
<dbReference type="InterPro" id="IPR019734">
    <property type="entry name" value="TPR_rpt"/>
</dbReference>
<dbReference type="Proteomes" id="UP001569414">
    <property type="component" value="Unassembled WGS sequence"/>
</dbReference>
<accession>A0ABV4NNG4</accession>
<proteinExistence type="predicted"/>
<evidence type="ECO:0000313" key="5">
    <source>
        <dbReference type="Proteomes" id="UP001569414"/>
    </source>
</evidence>